<feature type="domain" description="DUF4211" evidence="2">
    <location>
        <begin position="343"/>
        <end position="482"/>
    </location>
</feature>
<feature type="compositionally biased region" description="Basic and acidic residues" evidence="1">
    <location>
        <begin position="305"/>
        <end position="321"/>
    </location>
</feature>
<feature type="compositionally biased region" description="Acidic residues" evidence="1">
    <location>
        <begin position="169"/>
        <end position="179"/>
    </location>
</feature>
<feature type="compositionally biased region" description="Low complexity" evidence="1">
    <location>
        <begin position="47"/>
        <end position="56"/>
    </location>
</feature>
<evidence type="ECO:0000313" key="4">
    <source>
        <dbReference type="Proteomes" id="UP001369815"/>
    </source>
</evidence>
<feature type="compositionally biased region" description="Acidic residues" evidence="1">
    <location>
        <begin position="139"/>
        <end position="152"/>
    </location>
</feature>
<feature type="region of interest" description="Disordered" evidence="1">
    <location>
        <begin position="485"/>
        <end position="523"/>
    </location>
</feature>
<name>A0AAX6MCD1_9PEZI</name>
<organism evidence="3 4">
    <name type="scientific">Daldinia eschscholtzii</name>
    <dbReference type="NCBI Taxonomy" id="292717"/>
    <lineage>
        <taxon>Eukaryota</taxon>
        <taxon>Fungi</taxon>
        <taxon>Dikarya</taxon>
        <taxon>Ascomycota</taxon>
        <taxon>Pezizomycotina</taxon>
        <taxon>Sordariomycetes</taxon>
        <taxon>Xylariomycetidae</taxon>
        <taxon>Xylariales</taxon>
        <taxon>Hypoxylaceae</taxon>
        <taxon>Daldinia</taxon>
    </lineage>
</organism>
<evidence type="ECO:0000313" key="3">
    <source>
        <dbReference type="EMBL" id="KAK6949841.1"/>
    </source>
</evidence>
<sequence>MARKNKKRQTQLTFEPTAASSSPSQSTPANVRYAKVTGTSSSPGRASSVVQTTRSSSRSKKRQSKLQATVGLSQNATSPAKLPPASFMPKPHGSKRLVVDDGSESETEVDSVAQVQKKEDNVPVKSSQSVSTRLQNTVIDDDDNDDDDDDEPIAPPSTLKRRRPLVIVSEDEDEDDDDGPVVPPGSLKRPRSRFVELEDSSDSDASPVKKRKTSGSTPGRLRRPNSNVLSSPIKRGAPKRHRSEKQKKMELLRRRRAGEKIDKLTSSESSSEDEKRGLYDTDSGEEFIALKKFDDEESEDEQQEEQEKPAKRSRRKEKEVVENEQEDLGNQEENDDEDKDLEDFISDDDDAPLGAPANLGIPLEFTAQAHRPLKDQFPYVIEWLVHNRINPAFERHDPVYANAWRKLDDEVRALASSKFASSAWKAEFYRTLKGRPKMEAYEMDRSERSGGLYDTCDACGRSNHPASFRIFFQGHPYYKNTLADVESDTEDGEDDDDDGGGGGGGSDNDSDAGSVDTQGMTLPPVSREWHVGVVCCSNAETAHSLIHWKHALKEWVEERLEDDGWMSADKLKERERMKARKRRDLANRIVDDWREKGIVAALYKDFKSTLESARNKTTSGRNGSRWK</sequence>
<proteinExistence type="predicted"/>
<dbReference type="Pfam" id="PF13926">
    <property type="entry name" value="DUF4211"/>
    <property type="match status" value="1"/>
</dbReference>
<feature type="compositionally biased region" description="Low complexity" evidence="1">
    <location>
        <begin position="16"/>
        <end position="29"/>
    </location>
</feature>
<evidence type="ECO:0000256" key="1">
    <source>
        <dbReference type="SAM" id="MobiDB-lite"/>
    </source>
</evidence>
<keyword evidence="4" id="KW-1185">Reference proteome</keyword>
<dbReference type="EMBL" id="JBANMG010000008">
    <property type="protein sequence ID" value="KAK6949841.1"/>
    <property type="molecule type" value="Genomic_DNA"/>
</dbReference>
<dbReference type="GO" id="GO:0005634">
    <property type="term" value="C:nucleus"/>
    <property type="evidence" value="ECO:0007669"/>
    <property type="project" value="TreeGrafter"/>
</dbReference>
<feature type="compositionally biased region" description="Acidic residues" evidence="1">
    <location>
        <begin position="295"/>
        <end position="304"/>
    </location>
</feature>
<accession>A0AAX6MCD1</accession>
<feature type="compositionally biased region" description="Acidic residues" evidence="1">
    <location>
        <begin position="322"/>
        <end position="350"/>
    </location>
</feature>
<feature type="compositionally biased region" description="Basic residues" evidence="1">
    <location>
        <begin position="236"/>
        <end position="245"/>
    </location>
</feature>
<feature type="compositionally biased region" description="Polar residues" evidence="1">
    <location>
        <begin position="124"/>
        <end position="138"/>
    </location>
</feature>
<dbReference type="Proteomes" id="UP001369815">
    <property type="component" value="Unassembled WGS sequence"/>
</dbReference>
<dbReference type="PANTHER" id="PTHR14689">
    <property type="entry name" value="PHORBOL-ESTER_DAG-TYPE DOMAIN-CONTAINING PROTEIN"/>
    <property type="match status" value="1"/>
</dbReference>
<feature type="compositionally biased region" description="Basic and acidic residues" evidence="1">
    <location>
        <begin position="246"/>
        <end position="265"/>
    </location>
</feature>
<feature type="compositionally biased region" description="Polar residues" evidence="1">
    <location>
        <begin position="66"/>
        <end position="78"/>
    </location>
</feature>
<protein>
    <recommendedName>
        <fullName evidence="2">DUF4211 domain-containing protein</fullName>
    </recommendedName>
</protein>
<feature type="region of interest" description="Disordered" evidence="1">
    <location>
        <begin position="1"/>
        <end position="350"/>
    </location>
</feature>
<dbReference type="InterPro" id="IPR025451">
    <property type="entry name" value="DUF4211"/>
</dbReference>
<evidence type="ECO:0000259" key="2">
    <source>
        <dbReference type="Pfam" id="PF13926"/>
    </source>
</evidence>
<dbReference type="PANTHER" id="PTHR14689:SF0">
    <property type="entry name" value="COILED-COIL DOMAIN-CONTAINING PROTEIN 82"/>
    <property type="match status" value="1"/>
</dbReference>
<dbReference type="AlphaFoldDB" id="A0AAX6MCD1"/>
<reference evidence="3 4" key="1">
    <citation type="journal article" date="2024" name="Front Chem Biol">
        <title>Unveiling the potential of Daldinia eschscholtzii MFLUCC 19-0629 through bioactivity and bioinformatics studies for enhanced sustainable agriculture production.</title>
        <authorList>
            <person name="Brooks S."/>
            <person name="Weaver J.A."/>
            <person name="Klomchit A."/>
            <person name="Alharthi S.A."/>
            <person name="Onlamun T."/>
            <person name="Nurani R."/>
            <person name="Vong T.K."/>
            <person name="Alberti F."/>
            <person name="Greco C."/>
        </authorList>
    </citation>
    <scope>NUCLEOTIDE SEQUENCE [LARGE SCALE GENOMIC DNA]</scope>
    <source>
        <strain evidence="3">MFLUCC 19-0629</strain>
    </source>
</reference>
<gene>
    <name evidence="3" type="ORF">Daesc_008163</name>
</gene>
<comment type="caution">
    <text evidence="3">The sequence shown here is derived from an EMBL/GenBank/DDBJ whole genome shotgun (WGS) entry which is preliminary data.</text>
</comment>
<feature type="compositionally biased region" description="Acidic residues" evidence="1">
    <location>
        <begin position="485"/>
        <end position="499"/>
    </location>
</feature>